<dbReference type="Proteomes" id="UP000282985">
    <property type="component" value="Unassembled WGS sequence"/>
</dbReference>
<dbReference type="RefSeq" id="WP_127343747.1">
    <property type="nucleotide sequence ID" value="NZ_RJJX01000011.1"/>
</dbReference>
<dbReference type="EMBL" id="RJJX01000011">
    <property type="protein sequence ID" value="RUT78081.1"/>
    <property type="molecule type" value="Genomic_DNA"/>
</dbReference>
<evidence type="ECO:0000313" key="2">
    <source>
        <dbReference type="EMBL" id="RUT78081.1"/>
    </source>
</evidence>
<accession>A0A434AUQ6</accession>
<keyword evidence="3" id="KW-1185">Reference proteome</keyword>
<dbReference type="InterPro" id="IPR008969">
    <property type="entry name" value="CarboxyPept-like_regulatory"/>
</dbReference>
<feature type="chain" id="PRO_5018998206" evidence="1">
    <location>
        <begin position="18"/>
        <end position="643"/>
    </location>
</feature>
<keyword evidence="2" id="KW-0645">Protease</keyword>
<proteinExistence type="predicted"/>
<dbReference type="GO" id="GO:0004180">
    <property type="term" value="F:carboxypeptidase activity"/>
    <property type="evidence" value="ECO:0007669"/>
    <property type="project" value="UniProtKB-KW"/>
</dbReference>
<keyword evidence="2" id="KW-0378">Hydrolase</keyword>
<reference evidence="2 3" key="1">
    <citation type="submission" date="2018-11" db="EMBL/GenBank/DDBJ databases">
        <title>Parancylomarina longa gen. nov., sp. nov., isolated from sediments of southern Okinawa.</title>
        <authorList>
            <person name="Fu T."/>
        </authorList>
    </citation>
    <scope>NUCLEOTIDE SEQUENCE [LARGE SCALE GENOMIC DNA]</scope>
    <source>
        <strain evidence="2 3">T3-2 S1-C</strain>
    </source>
</reference>
<protein>
    <submittedName>
        <fullName evidence="2">Carboxypeptidase-like regulatory domain-containing protein</fullName>
    </submittedName>
</protein>
<dbReference type="OrthoDB" id="1489599at2"/>
<dbReference type="SUPFAM" id="SSF49464">
    <property type="entry name" value="Carboxypeptidase regulatory domain-like"/>
    <property type="match status" value="1"/>
</dbReference>
<evidence type="ECO:0000313" key="3">
    <source>
        <dbReference type="Proteomes" id="UP000282985"/>
    </source>
</evidence>
<dbReference type="AlphaFoldDB" id="A0A434AUQ6"/>
<dbReference type="Pfam" id="PF13715">
    <property type="entry name" value="CarbopepD_reg_2"/>
    <property type="match status" value="1"/>
</dbReference>
<feature type="signal peptide" evidence="1">
    <location>
        <begin position="1"/>
        <end position="17"/>
    </location>
</feature>
<gene>
    <name evidence="2" type="ORF">DLK05_09540</name>
</gene>
<keyword evidence="1" id="KW-0732">Signal</keyword>
<sequence length="643" mass="74411">MRLISLLFILFATSAFSQTIISGKVSDKSSNKALPGSSVFIKDNYWGTVTNNQGDFRIKIPENYRFGKLCFSSIGYKTKEVSLDKIKSSLKVNLQKDTCDLNEVLVMPKDTLLALLRRAYRKIKDNYLDEDTRMKGFYRETFFLADSKEYLYFGEALLDIFKTSYKTSSAGQVKVLNSRMNKHPMYDSLSRIMWYGGLLRSLRGDVVKRRKEFISPVAFKDYKYSISKSVIDGRKAYKIEFLPQKDSGASYKGAFYLDEETLAYVYFDYSRSKNGEKKRNKELFLNELKSLATQFKVKYLKNGNKYYLAYNSYREQLFNSRIGKDLISVDEYLTKDISDTNAKPIDYDEQVQLRDVFYLEAKNYADTDWKDETILVADSAVNKLMTYNTTEADTLLKKKYAIPKNIRFKRKLIDILFRTYFDLDFAYTSTTHPSNINLSYTPTAEHNFANSKQISESHSFSYGMKMGYKLNRKMDINYYSSESIGKYLSEKQSFGIAYETPIINRGRQLLMMGGVNYFFFNSGYHIGDFKNERSFRAGGKKIRADEIGLFVGKKKQGISLDIGLKTKLHGGYSIFLSGAYQLNLSERDRLFIREKSGFIFARKKTDISLSDSSVKYFENGMQTIKTTFDTDDFYLKAGIRFAF</sequence>
<organism evidence="2 3">
    <name type="scientific">Ancylomarina longa</name>
    <dbReference type="NCBI Taxonomy" id="2487017"/>
    <lineage>
        <taxon>Bacteria</taxon>
        <taxon>Pseudomonadati</taxon>
        <taxon>Bacteroidota</taxon>
        <taxon>Bacteroidia</taxon>
        <taxon>Marinilabiliales</taxon>
        <taxon>Marinifilaceae</taxon>
        <taxon>Ancylomarina</taxon>
    </lineage>
</organism>
<evidence type="ECO:0000256" key="1">
    <source>
        <dbReference type="SAM" id="SignalP"/>
    </source>
</evidence>
<keyword evidence="2" id="KW-0121">Carboxypeptidase</keyword>
<name>A0A434AUQ6_9BACT</name>
<comment type="caution">
    <text evidence="2">The sequence shown here is derived from an EMBL/GenBank/DDBJ whole genome shotgun (WGS) entry which is preliminary data.</text>
</comment>